<sequence length="240" mass="26792">MKRHPLWELLSSGLGPLAPIFIRPGVTHAEIQEASLRLVGESLHIPEEIIDILSASCGFGLPQFGSLSFSPFVTLLPVTLWTVYVDVHEIFLQNQDKVPARLVIGENPFGADYGYIVLLRTNVWEVELVTENIPEVVAAGTFSRWIASEALTFEQHVEQLKAWLLDSGETEIDDALGQADSHVRDYLGFMGGSKSGVLLEEWGQRFNEDPNRTSFFAIGMTLTHYPSKLMSLSRFFLSPE</sequence>
<protein>
    <submittedName>
        <fullName evidence="1">Uncharacterized protein</fullName>
    </submittedName>
</protein>
<dbReference type="Proteomes" id="UP000232323">
    <property type="component" value="Unassembled WGS sequence"/>
</dbReference>
<name>A0A250XL15_9CHLO</name>
<dbReference type="EMBL" id="BEGY01000102">
    <property type="protein sequence ID" value="GAX83609.1"/>
    <property type="molecule type" value="Genomic_DNA"/>
</dbReference>
<organism evidence="1 2">
    <name type="scientific">Chlamydomonas eustigma</name>
    <dbReference type="NCBI Taxonomy" id="1157962"/>
    <lineage>
        <taxon>Eukaryota</taxon>
        <taxon>Viridiplantae</taxon>
        <taxon>Chlorophyta</taxon>
        <taxon>core chlorophytes</taxon>
        <taxon>Chlorophyceae</taxon>
        <taxon>CS clade</taxon>
        <taxon>Chlamydomonadales</taxon>
        <taxon>Chlamydomonadaceae</taxon>
        <taxon>Chlamydomonas</taxon>
    </lineage>
</organism>
<gene>
    <name evidence="1" type="ORF">CEUSTIGMA_g11033.t1</name>
</gene>
<keyword evidence="2" id="KW-1185">Reference proteome</keyword>
<evidence type="ECO:0000313" key="1">
    <source>
        <dbReference type="EMBL" id="GAX83609.1"/>
    </source>
</evidence>
<comment type="caution">
    <text evidence="1">The sequence shown here is derived from an EMBL/GenBank/DDBJ whole genome shotgun (WGS) entry which is preliminary data.</text>
</comment>
<evidence type="ECO:0000313" key="2">
    <source>
        <dbReference type="Proteomes" id="UP000232323"/>
    </source>
</evidence>
<reference evidence="1 2" key="1">
    <citation type="submission" date="2017-08" db="EMBL/GenBank/DDBJ databases">
        <title>Acidophilic green algal genome provides insights into adaptation to an acidic environment.</title>
        <authorList>
            <person name="Hirooka S."/>
            <person name="Hirose Y."/>
            <person name="Kanesaki Y."/>
            <person name="Higuchi S."/>
            <person name="Fujiwara T."/>
            <person name="Onuma R."/>
            <person name="Era A."/>
            <person name="Ohbayashi R."/>
            <person name="Uzuka A."/>
            <person name="Nozaki H."/>
            <person name="Yoshikawa H."/>
            <person name="Miyagishima S.Y."/>
        </authorList>
    </citation>
    <scope>NUCLEOTIDE SEQUENCE [LARGE SCALE GENOMIC DNA]</scope>
    <source>
        <strain evidence="1 2">NIES-2499</strain>
    </source>
</reference>
<proteinExistence type="predicted"/>
<accession>A0A250XL15</accession>
<dbReference type="AlphaFoldDB" id="A0A250XL15"/>